<dbReference type="PANTHER" id="PTHR46720:SF3">
    <property type="entry name" value="FAD-BINDING DOMAIN-CONTAINING PROTEIN-RELATED"/>
    <property type="match status" value="1"/>
</dbReference>
<evidence type="ECO:0000256" key="2">
    <source>
        <dbReference type="ARBA" id="ARBA00022630"/>
    </source>
</evidence>
<dbReference type="PANTHER" id="PTHR46720">
    <property type="entry name" value="HYDROXYLASE, PUTATIVE (AFU_ORTHOLOGUE AFUA_3G01460)-RELATED"/>
    <property type="match status" value="1"/>
</dbReference>
<dbReference type="GO" id="GO:0044550">
    <property type="term" value="P:secondary metabolite biosynthetic process"/>
    <property type="evidence" value="ECO:0007669"/>
    <property type="project" value="TreeGrafter"/>
</dbReference>
<evidence type="ECO:0000256" key="1">
    <source>
        <dbReference type="ARBA" id="ARBA00007992"/>
    </source>
</evidence>
<evidence type="ECO:0000259" key="5">
    <source>
        <dbReference type="Pfam" id="PF01494"/>
    </source>
</evidence>
<feature type="domain" description="FAD-binding" evidence="5">
    <location>
        <begin position="131"/>
        <end position="369"/>
    </location>
</feature>
<sequence length="423" mass="45569">MSDTTTTTPIRIAIIGGGIAGATLANTLFRIPNLDVQVFEAAPTFSERGAAVGLAGDAQAALNHAIPSSKELLAKAGAVSMNSTRLIIGSGLQAGTIIADLHENAENPGLILHRASLLRELLAPLSESILHANKKLESIKENKDGSLSITFKDGTTNQVDAVIGADGIFSSVRNHVLGDAAAEHAASPAGFWDCRVMVPYEKAKTTLGEEYFDQDRQYGWIGDQAFVMHDIAESRTMVQCVISAVEKESPEGRKIKLTREYLNEVLKGWLGRTIGDGAIELILDQEDPHAYSQYDHKSTPTYSKGRVCIIGDAAHATSPWQGAGVGQAFEDAVVLKTVFEHVLSPHDIVAAFKAYDALRRPRGQQVIDSSRGTGLILTGTAEGVGLEVAKMRPALGPRWAFLHLDLDEYKKQAVEKFEDFKGQ</sequence>
<dbReference type="Gene3D" id="3.50.50.60">
    <property type="entry name" value="FAD/NAD(P)-binding domain"/>
    <property type="match status" value="1"/>
</dbReference>
<dbReference type="AlphaFoldDB" id="A0AAN7BID3"/>
<evidence type="ECO:0000256" key="3">
    <source>
        <dbReference type="ARBA" id="ARBA00022827"/>
    </source>
</evidence>
<dbReference type="Proteomes" id="UP001301958">
    <property type="component" value="Unassembled WGS sequence"/>
</dbReference>
<dbReference type="EMBL" id="MU865405">
    <property type="protein sequence ID" value="KAK4224046.1"/>
    <property type="molecule type" value="Genomic_DNA"/>
</dbReference>
<dbReference type="InterPro" id="IPR002938">
    <property type="entry name" value="FAD-bd"/>
</dbReference>
<organism evidence="6 7">
    <name type="scientific">Podospora fimiseda</name>
    <dbReference type="NCBI Taxonomy" id="252190"/>
    <lineage>
        <taxon>Eukaryota</taxon>
        <taxon>Fungi</taxon>
        <taxon>Dikarya</taxon>
        <taxon>Ascomycota</taxon>
        <taxon>Pezizomycotina</taxon>
        <taxon>Sordariomycetes</taxon>
        <taxon>Sordariomycetidae</taxon>
        <taxon>Sordariales</taxon>
        <taxon>Podosporaceae</taxon>
        <taxon>Podospora</taxon>
    </lineage>
</organism>
<dbReference type="InterPro" id="IPR036188">
    <property type="entry name" value="FAD/NAD-bd_sf"/>
</dbReference>
<name>A0AAN7BID3_9PEZI</name>
<keyword evidence="3" id="KW-0274">FAD</keyword>
<keyword evidence="7" id="KW-1185">Reference proteome</keyword>
<dbReference type="InterPro" id="IPR051104">
    <property type="entry name" value="FAD_monoxygenase"/>
</dbReference>
<accession>A0AAN7BID3</accession>
<evidence type="ECO:0000256" key="4">
    <source>
        <dbReference type="ARBA" id="ARBA00023002"/>
    </source>
</evidence>
<reference evidence="6" key="2">
    <citation type="submission" date="2023-05" db="EMBL/GenBank/DDBJ databases">
        <authorList>
            <consortium name="Lawrence Berkeley National Laboratory"/>
            <person name="Steindorff A."/>
            <person name="Hensen N."/>
            <person name="Bonometti L."/>
            <person name="Westerberg I."/>
            <person name="Brannstrom I.O."/>
            <person name="Guillou S."/>
            <person name="Cros-Aarteil S."/>
            <person name="Calhoun S."/>
            <person name="Haridas S."/>
            <person name="Kuo A."/>
            <person name="Mondo S."/>
            <person name="Pangilinan J."/>
            <person name="Riley R."/>
            <person name="Labutti K."/>
            <person name="Andreopoulos B."/>
            <person name="Lipzen A."/>
            <person name="Chen C."/>
            <person name="Yanf M."/>
            <person name="Daum C."/>
            <person name="Ng V."/>
            <person name="Clum A."/>
            <person name="Ohm R."/>
            <person name="Martin F."/>
            <person name="Silar P."/>
            <person name="Natvig D."/>
            <person name="Lalanne C."/>
            <person name="Gautier V."/>
            <person name="Ament-Velasquez S.L."/>
            <person name="Kruys A."/>
            <person name="Hutchinson M.I."/>
            <person name="Powell A.J."/>
            <person name="Barry K."/>
            <person name="Miller A.N."/>
            <person name="Grigoriev I.V."/>
            <person name="Debuchy R."/>
            <person name="Gladieux P."/>
            <person name="Thoren M.H."/>
            <person name="Johannesson H."/>
        </authorList>
    </citation>
    <scope>NUCLEOTIDE SEQUENCE</scope>
    <source>
        <strain evidence="6">CBS 990.96</strain>
    </source>
</reference>
<keyword evidence="4" id="KW-0560">Oxidoreductase</keyword>
<comment type="similarity">
    <text evidence="1">Belongs to the paxM FAD-dependent monooxygenase family.</text>
</comment>
<dbReference type="Pfam" id="PF01494">
    <property type="entry name" value="FAD_binding_3"/>
    <property type="match status" value="1"/>
</dbReference>
<proteinExistence type="inferred from homology"/>
<dbReference type="PRINTS" id="PR00420">
    <property type="entry name" value="RNGMNOXGNASE"/>
</dbReference>
<evidence type="ECO:0000313" key="6">
    <source>
        <dbReference type="EMBL" id="KAK4224046.1"/>
    </source>
</evidence>
<protein>
    <recommendedName>
        <fullName evidence="5">FAD-binding domain-containing protein</fullName>
    </recommendedName>
</protein>
<gene>
    <name evidence="6" type="ORF">QBC38DRAFT_547968</name>
</gene>
<comment type="caution">
    <text evidence="6">The sequence shown here is derived from an EMBL/GenBank/DDBJ whole genome shotgun (WGS) entry which is preliminary data.</text>
</comment>
<dbReference type="GO" id="GO:0071949">
    <property type="term" value="F:FAD binding"/>
    <property type="evidence" value="ECO:0007669"/>
    <property type="project" value="InterPro"/>
</dbReference>
<dbReference type="SUPFAM" id="SSF51905">
    <property type="entry name" value="FAD/NAD(P)-binding domain"/>
    <property type="match status" value="1"/>
</dbReference>
<evidence type="ECO:0000313" key="7">
    <source>
        <dbReference type="Proteomes" id="UP001301958"/>
    </source>
</evidence>
<reference evidence="6" key="1">
    <citation type="journal article" date="2023" name="Mol. Phylogenet. Evol.">
        <title>Genome-scale phylogeny and comparative genomics of the fungal order Sordariales.</title>
        <authorList>
            <person name="Hensen N."/>
            <person name="Bonometti L."/>
            <person name="Westerberg I."/>
            <person name="Brannstrom I.O."/>
            <person name="Guillou S."/>
            <person name="Cros-Aarteil S."/>
            <person name="Calhoun S."/>
            <person name="Haridas S."/>
            <person name="Kuo A."/>
            <person name="Mondo S."/>
            <person name="Pangilinan J."/>
            <person name="Riley R."/>
            <person name="LaButti K."/>
            <person name="Andreopoulos B."/>
            <person name="Lipzen A."/>
            <person name="Chen C."/>
            <person name="Yan M."/>
            <person name="Daum C."/>
            <person name="Ng V."/>
            <person name="Clum A."/>
            <person name="Steindorff A."/>
            <person name="Ohm R.A."/>
            <person name="Martin F."/>
            <person name="Silar P."/>
            <person name="Natvig D.O."/>
            <person name="Lalanne C."/>
            <person name="Gautier V."/>
            <person name="Ament-Velasquez S.L."/>
            <person name="Kruys A."/>
            <person name="Hutchinson M.I."/>
            <person name="Powell A.J."/>
            <person name="Barry K."/>
            <person name="Miller A.N."/>
            <person name="Grigoriev I.V."/>
            <person name="Debuchy R."/>
            <person name="Gladieux P."/>
            <person name="Hiltunen Thoren M."/>
            <person name="Johannesson H."/>
        </authorList>
    </citation>
    <scope>NUCLEOTIDE SEQUENCE</scope>
    <source>
        <strain evidence="6">CBS 990.96</strain>
    </source>
</reference>
<keyword evidence="2" id="KW-0285">Flavoprotein</keyword>
<dbReference type="GO" id="GO:0016491">
    <property type="term" value="F:oxidoreductase activity"/>
    <property type="evidence" value="ECO:0007669"/>
    <property type="project" value="UniProtKB-KW"/>
</dbReference>